<evidence type="ECO:0000313" key="2">
    <source>
        <dbReference type="EMBL" id="GAA2773311.1"/>
    </source>
</evidence>
<name>A0ABN3V0A8_9PSEU</name>
<dbReference type="Proteomes" id="UP001500979">
    <property type="component" value="Unassembled WGS sequence"/>
</dbReference>
<reference evidence="2 3" key="1">
    <citation type="journal article" date="2019" name="Int. J. Syst. Evol. Microbiol.">
        <title>The Global Catalogue of Microorganisms (GCM) 10K type strain sequencing project: providing services to taxonomists for standard genome sequencing and annotation.</title>
        <authorList>
            <consortium name="The Broad Institute Genomics Platform"/>
            <consortium name="The Broad Institute Genome Sequencing Center for Infectious Disease"/>
            <person name="Wu L."/>
            <person name="Ma J."/>
        </authorList>
    </citation>
    <scope>NUCLEOTIDE SEQUENCE [LARGE SCALE GENOMIC DNA]</scope>
    <source>
        <strain evidence="2 3">JCM 9383</strain>
    </source>
</reference>
<accession>A0ABN3V0A8</accession>
<organism evidence="2 3">
    <name type="scientific">Saccharopolyspora taberi</name>
    <dbReference type="NCBI Taxonomy" id="60895"/>
    <lineage>
        <taxon>Bacteria</taxon>
        <taxon>Bacillati</taxon>
        <taxon>Actinomycetota</taxon>
        <taxon>Actinomycetes</taxon>
        <taxon>Pseudonocardiales</taxon>
        <taxon>Pseudonocardiaceae</taxon>
        <taxon>Saccharopolyspora</taxon>
    </lineage>
</organism>
<evidence type="ECO:0000256" key="1">
    <source>
        <dbReference type="SAM" id="MobiDB-lite"/>
    </source>
</evidence>
<keyword evidence="3" id="KW-1185">Reference proteome</keyword>
<comment type="caution">
    <text evidence="2">The sequence shown here is derived from an EMBL/GenBank/DDBJ whole genome shotgun (WGS) entry which is preliminary data.</text>
</comment>
<evidence type="ECO:0000313" key="3">
    <source>
        <dbReference type="Proteomes" id="UP001500979"/>
    </source>
</evidence>
<sequence>MGDLQPSDRINEILRGIDGVVESAHQADRSNPVERYDSLLHEHGYSNIHDYLRKAGRPEALDHVESSTIQDYLNGTITTQTLVEQMSTNEHMVDLFGAIAGFVNSEPVDEEPPQVPDAAASSTPAWAEDDGDFSDETWLQSGVSYD</sequence>
<protein>
    <submittedName>
        <fullName evidence="2">Uncharacterized protein</fullName>
    </submittedName>
</protein>
<gene>
    <name evidence="2" type="ORF">GCM10010470_01230</name>
</gene>
<dbReference type="RefSeq" id="WP_344677310.1">
    <property type="nucleotide sequence ID" value="NZ_BAAAUX010000001.1"/>
</dbReference>
<feature type="compositionally biased region" description="Polar residues" evidence="1">
    <location>
        <begin position="137"/>
        <end position="146"/>
    </location>
</feature>
<proteinExistence type="predicted"/>
<feature type="region of interest" description="Disordered" evidence="1">
    <location>
        <begin position="105"/>
        <end position="146"/>
    </location>
</feature>
<dbReference type="EMBL" id="BAAAUX010000001">
    <property type="protein sequence ID" value="GAA2773311.1"/>
    <property type="molecule type" value="Genomic_DNA"/>
</dbReference>